<sequence>MKWIELLSSFSYWHGQARLQGVETFMDRSSFARQFPFMPYSHRRGTARGGIQRHNFSTELQCFSSLNFVINPWKSRIMASETLPCLDIWKRKKKPVKNEFRPIQNVKRPTLLECIFNKRYTDRSVYYFTSGTSVDKKSMRDVAEEPTPYWCPPDTEEFSYKVVYDVWRQRFREQEAAYDYTKRPNYRSRQTSDLLQRLYIPDDEVKEPKEPGLLEIDPTFFKIVEGRPIKEKLDIRNYVEDLRQKLKMRLKAGYQMDEVMQIEEKHIEVDRKLEELNEKQKLYFDTFFFECLEDDYQIAMTLLREADEELDKSIEKSDQLKELNKRLGPVNVAVYILEEKWRNRKMFQKLLYMISPMYWRKKHDYIHRKPGSTSSLVSVMSEIFERYRLPLSGPVPSLDALLDIFLEDITTGIGEVRQHFDTEYARIIGKIKDLKTSIEWEENRGRILEEEARKLLNGRFKKVVVADSSLKLYVFVEDVFESCIAPNDSKLGLYDMMREIELKMEALLLKLDHLPYEIVKAAETESYTEEVRAMKEAEEAEAKVKLKEKLEWRLRRLLEPPAYSRGKPLKPRSEPPPVKKKKPKPKKPLTEKENDFLNFFTDYCHHVDNVQDYFPLKFY</sequence>
<feature type="compositionally biased region" description="Basic residues" evidence="2">
    <location>
        <begin position="578"/>
        <end position="587"/>
    </location>
</feature>
<feature type="coiled-coil region" evidence="1">
    <location>
        <begin position="259"/>
        <end position="323"/>
    </location>
</feature>
<evidence type="ECO:0000313" key="3">
    <source>
        <dbReference type="EMBL" id="KAJ4432007.1"/>
    </source>
</evidence>
<accession>A0ABQ8SEF3</accession>
<dbReference type="PANTHER" id="PTHR21683">
    <property type="entry name" value="COILED-COIL DOMAIN-CONTAINING PROTEIN 42 LIKE-2-LIKE-RELATED"/>
    <property type="match status" value="1"/>
</dbReference>
<gene>
    <name evidence="3" type="ORF">ANN_20621</name>
</gene>
<keyword evidence="1" id="KW-0175">Coiled coil</keyword>
<organism evidence="3 4">
    <name type="scientific">Periplaneta americana</name>
    <name type="common">American cockroach</name>
    <name type="synonym">Blatta americana</name>
    <dbReference type="NCBI Taxonomy" id="6978"/>
    <lineage>
        <taxon>Eukaryota</taxon>
        <taxon>Metazoa</taxon>
        <taxon>Ecdysozoa</taxon>
        <taxon>Arthropoda</taxon>
        <taxon>Hexapoda</taxon>
        <taxon>Insecta</taxon>
        <taxon>Pterygota</taxon>
        <taxon>Neoptera</taxon>
        <taxon>Polyneoptera</taxon>
        <taxon>Dictyoptera</taxon>
        <taxon>Blattodea</taxon>
        <taxon>Blattoidea</taxon>
        <taxon>Blattidae</taxon>
        <taxon>Blattinae</taxon>
        <taxon>Periplaneta</taxon>
    </lineage>
</organism>
<protein>
    <submittedName>
        <fullName evidence="3">Uncharacterized protein</fullName>
    </submittedName>
</protein>
<feature type="region of interest" description="Disordered" evidence="2">
    <location>
        <begin position="563"/>
        <end position="590"/>
    </location>
</feature>
<comment type="caution">
    <text evidence="3">The sequence shown here is derived from an EMBL/GenBank/DDBJ whole genome shotgun (WGS) entry which is preliminary data.</text>
</comment>
<reference evidence="3 4" key="1">
    <citation type="journal article" date="2022" name="Allergy">
        <title>Genome assembly and annotation of Periplaneta americana reveal a comprehensive cockroach allergen profile.</title>
        <authorList>
            <person name="Wang L."/>
            <person name="Xiong Q."/>
            <person name="Saelim N."/>
            <person name="Wang L."/>
            <person name="Nong W."/>
            <person name="Wan A.T."/>
            <person name="Shi M."/>
            <person name="Liu X."/>
            <person name="Cao Q."/>
            <person name="Hui J.H.L."/>
            <person name="Sookrung N."/>
            <person name="Leung T.F."/>
            <person name="Tungtrongchitr A."/>
            <person name="Tsui S.K.W."/>
        </authorList>
    </citation>
    <scope>NUCLEOTIDE SEQUENCE [LARGE SCALE GENOMIC DNA]</scope>
    <source>
        <strain evidence="3">PWHHKU_190912</strain>
    </source>
</reference>
<name>A0ABQ8SEF3_PERAM</name>
<dbReference type="Proteomes" id="UP001148838">
    <property type="component" value="Unassembled WGS sequence"/>
</dbReference>
<proteinExistence type="predicted"/>
<dbReference type="InterPro" id="IPR051147">
    <property type="entry name" value="CFAP_domain-containing"/>
</dbReference>
<evidence type="ECO:0000256" key="1">
    <source>
        <dbReference type="SAM" id="Coils"/>
    </source>
</evidence>
<dbReference type="PANTHER" id="PTHR21683:SF3">
    <property type="entry name" value="CILIA AND FLAGELLA ASSOCIATED PROTEIN 100"/>
    <property type="match status" value="1"/>
</dbReference>
<evidence type="ECO:0000313" key="4">
    <source>
        <dbReference type="Proteomes" id="UP001148838"/>
    </source>
</evidence>
<evidence type="ECO:0000256" key="2">
    <source>
        <dbReference type="SAM" id="MobiDB-lite"/>
    </source>
</evidence>
<dbReference type="EMBL" id="JAJSOF020000029">
    <property type="protein sequence ID" value="KAJ4432007.1"/>
    <property type="molecule type" value="Genomic_DNA"/>
</dbReference>
<keyword evidence="4" id="KW-1185">Reference proteome</keyword>